<evidence type="ECO:0000313" key="5">
    <source>
        <dbReference type="EMBL" id="GAA1016864.1"/>
    </source>
</evidence>
<proteinExistence type="predicted"/>
<evidence type="ECO:0000313" key="6">
    <source>
        <dbReference type="Proteomes" id="UP001501072"/>
    </source>
</evidence>
<organism evidence="5 6">
    <name type="scientific">Streptomyces thermogriseus</name>
    <dbReference type="NCBI Taxonomy" id="75292"/>
    <lineage>
        <taxon>Bacteria</taxon>
        <taxon>Bacillati</taxon>
        <taxon>Actinomycetota</taxon>
        <taxon>Actinomycetes</taxon>
        <taxon>Kitasatosporales</taxon>
        <taxon>Streptomycetaceae</taxon>
        <taxon>Streptomyces</taxon>
    </lineage>
</organism>
<protein>
    <submittedName>
        <fullName evidence="5">Site-specific integrase</fullName>
    </submittedName>
</protein>
<feature type="domain" description="Tyr recombinase" evidence="4">
    <location>
        <begin position="158"/>
        <end position="363"/>
    </location>
</feature>
<dbReference type="InterPro" id="IPR011010">
    <property type="entry name" value="DNA_brk_join_enz"/>
</dbReference>
<evidence type="ECO:0000256" key="1">
    <source>
        <dbReference type="ARBA" id="ARBA00023125"/>
    </source>
</evidence>
<dbReference type="EMBL" id="BAAAHU010000092">
    <property type="protein sequence ID" value="GAA1016864.1"/>
    <property type="molecule type" value="Genomic_DNA"/>
</dbReference>
<sequence>MSTVTEQPSEGAAAPPVPAEQPARLAQVARWAERHGVEVARRLADAEEFADEVQQRLRPANTADTYAKAWRVWQRFCAAQHFPEREATRGALVAFVLWLLDRGRTDGRGYAPSSASTILAGAVVELRRRGVEVSRDDQAQARATLEAAAVNLLKAGERRGRGQAAAAEVPDLYRVVRACPDTLAGARDKALVLTGFHYAARAQDPAGLLAGDVTLTPRGLVISVLTGKTKHTVRDAKVTRQSDPEICPVQAWTAYRARLAAEAAPRWSAPDAPAFVGIDRWGNVTGGMTPDSVTRAVKRISVRAGVPLAWTGHSLRIGLATTARKRGKDAVAIADQGGWARHSRSMNRYFQRVDGWDDNATAGLT</sequence>
<dbReference type="InterPro" id="IPR010998">
    <property type="entry name" value="Integrase_recombinase_N"/>
</dbReference>
<evidence type="ECO:0000256" key="2">
    <source>
        <dbReference type="ARBA" id="ARBA00023172"/>
    </source>
</evidence>
<dbReference type="InterPro" id="IPR002104">
    <property type="entry name" value="Integrase_catalytic"/>
</dbReference>
<comment type="caution">
    <text evidence="5">The sequence shown here is derived from an EMBL/GenBank/DDBJ whole genome shotgun (WGS) entry which is preliminary data.</text>
</comment>
<accession>A0ABN1T6J5</accession>
<dbReference type="SUPFAM" id="SSF47823">
    <property type="entry name" value="lambda integrase-like, N-terminal domain"/>
    <property type="match status" value="1"/>
</dbReference>
<keyword evidence="1" id="KW-0238">DNA-binding</keyword>
<dbReference type="Proteomes" id="UP001501072">
    <property type="component" value="Unassembled WGS sequence"/>
</dbReference>
<gene>
    <name evidence="5" type="ORF">GCM10009564_53310</name>
</gene>
<name>A0ABN1T6J5_9ACTN</name>
<keyword evidence="6" id="KW-1185">Reference proteome</keyword>
<feature type="region of interest" description="Disordered" evidence="3">
    <location>
        <begin position="1"/>
        <end position="21"/>
    </location>
</feature>
<dbReference type="SUPFAM" id="SSF56349">
    <property type="entry name" value="DNA breaking-rejoining enzymes"/>
    <property type="match status" value="1"/>
</dbReference>
<dbReference type="RefSeq" id="WP_346074385.1">
    <property type="nucleotide sequence ID" value="NZ_BAAAHU010000092.1"/>
</dbReference>
<dbReference type="PROSITE" id="PS51898">
    <property type="entry name" value="TYR_RECOMBINASE"/>
    <property type="match status" value="1"/>
</dbReference>
<dbReference type="Gene3D" id="1.10.443.10">
    <property type="entry name" value="Intergrase catalytic core"/>
    <property type="match status" value="1"/>
</dbReference>
<reference evidence="5 6" key="1">
    <citation type="journal article" date="2019" name="Int. J. Syst. Evol. Microbiol.">
        <title>The Global Catalogue of Microorganisms (GCM) 10K type strain sequencing project: providing services to taxonomists for standard genome sequencing and annotation.</title>
        <authorList>
            <consortium name="The Broad Institute Genomics Platform"/>
            <consortium name="The Broad Institute Genome Sequencing Center for Infectious Disease"/>
            <person name="Wu L."/>
            <person name="Ma J."/>
        </authorList>
    </citation>
    <scope>NUCLEOTIDE SEQUENCE [LARGE SCALE GENOMIC DNA]</scope>
    <source>
        <strain evidence="5 6">JCM 11269</strain>
    </source>
</reference>
<dbReference type="Gene3D" id="1.10.150.130">
    <property type="match status" value="1"/>
</dbReference>
<keyword evidence="2" id="KW-0233">DNA recombination</keyword>
<evidence type="ECO:0000256" key="3">
    <source>
        <dbReference type="SAM" id="MobiDB-lite"/>
    </source>
</evidence>
<dbReference type="InterPro" id="IPR013762">
    <property type="entry name" value="Integrase-like_cat_sf"/>
</dbReference>
<evidence type="ECO:0000259" key="4">
    <source>
        <dbReference type="PROSITE" id="PS51898"/>
    </source>
</evidence>